<dbReference type="InterPro" id="IPR051199">
    <property type="entry name" value="LPS_LOS_Heptosyltrfase"/>
</dbReference>
<protein>
    <submittedName>
        <fullName evidence="3">Glycosyltransferase family 9 protein</fullName>
    </submittedName>
</protein>
<dbReference type="CDD" id="cd03789">
    <property type="entry name" value="GT9_LPS_heptosyltransferase"/>
    <property type="match status" value="1"/>
</dbReference>
<keyword evidence="1" id="KW-0328">Glycosyltransferase</keyword>
<reference evidence="4" key="1">
    <citation type="journal article" date="2019" name="Int. J. Syst. Evol. Microbiol.">
        <title>The Global Catalogue of Microorganisms (GCM) 10K type strain sequencing project: providing services to taxonomists for standard genome sequencing and annotation.</title>
        <authorList>
            <consortium name="The Broad Institute Genomics Platform"/>
            <consortium name="The Broad Institute Genome Sequencing Center for Infectious Disease"/>
            <person name="Wu L."/>
            <person name="Ma J."/>
        </authorList>
    </citation>
    <scope>NUCLEOTIDE SEQUENCE [LARGE SCALE GENOMIC DNA]</scope>
    <source>
        <strain evidence="4">JCM 31920</strain>
    </source>
</reference>
<organism evidence="3 4">
    <name type="scientific">Ravibacter arvi</name>
    <dbReference type="NCBI Taxonomy" id="2051041"/>
    <lineage>
        <taxon>Bacteria</taxon>
        <taxon>Pseudomonadati</taxon>
        <taxon>Bacteroidota</taxon>
        <taxon>Cytophagia</taxon>
        <taxon>Cytophagales</taxon>
        <taxon>Spirosomataceae</taxon>
        <taxon>Ravibacter</taxon>
    </lineage>
</organism>
<keyword evidence="2" id="KW-0808">Transferase</keyword>
<dbReference type="SUPFAM" id="SSF53756">
    <property type="entry name" value="UDP-Glycosyltransferase/glycogen phosphorylase"/>
    <property type="match status" value="1"/>
</dbReference>
<evidence type="ECO:0000313" key="3">
    <source>
        <dbReference type="EMBL" id="GAA4440076.1"/>
    </source>
</evidence>
<accession>A0ABP8M1A6</accession>
<proteinExistence type="predicted"/>
<name>A0ABP8M1A6_9BACT</name>
<dbReference type="Gene3D" id="3.40.50.2000">
    <property type="entry name" value="Glycogen Phosphorylase B"/>
    <property type="match status" value="2"/>
</dbReference>
<keyword evidence="4" id="KW-1185">Reference proteome</keyword>
<gene>
    <name evidence="3" type="ORF">GCM10023091_23160</name>
</gene>
<dbReference type="PANTHER" id="PTHR30160:SF15">
    <property type="entry name" value="GLYCOSYLTRANSFERASE HI_0523-RELATED"/>
    <property type="match status" value="1"/>
</dbReference>
<dbReference type="EMBL" id="BAABEY010000024">
    <property type="protein sequence ID" value="GAA4440076.1"/>
    <property type="molecule type" value="Genomic_DNA"/>
</dbReference>
<sequence length="317" mass="35292">MVLTLPMAAFLKESFPRCKVYFLARKYTQPLISLCRHIEGFIDYDVLNGLPEAEQIACLQQYQADIFVNVLPKRSLASLAKKAGIPQRIGTFNRWYHWLSCNQLIRLSRSRSDLHEAQLNFQLLRTLIKKVDLPAEIIPQYYAVTPPPFFDFGFIPKSDKSLIILHPKSSGNGKEWGIENYNALLGLLNPDTHQVVICGLPGEAEHIAPIFKNHPWVVDAIGRLSLTEYVSLISRADALVASGTGPLHIAAMMGIKAIGLFPLRKDIGPGRWRPLGKQAVVLVAAETCGPCSAGNSCECISEIKPQRVANLLNYEYV</sequence>
<dbReference type="PANTHER" id="PTHR30160">
    <property type="entry name" value="TETRAACYLDISACCHARIDE 4'-KINASE-RELATED"/>
    <property type="match status" value="1"/>
</dbReference>
<evidence type="ECO:0000256" key="2">
    <source>
        <dbReference type="ARBA" id="ARBA00022679"/>
    </source>
</evidence>
<dbReference type="Pfam" id="PF01075">
    <property type="entry name" value="Glyco_transf_9"/>
    <property type="match status" value="1"/>
</dbReference>
<dbReference type="Proteomes" id="UP001501508">
    <property type="component" value="Unassembled WGS sequence"/>
</dbReference>
<comment type="caution">
    <text evidence="3">The sequence shown here is derived from an EMBL/GenBank/DDBJ whole genome shotgun (WGS) entry which is preliminary data.</text>
</comment>
<dbReference type="InterPro" id="IPR002201">
    <property type="entry name" value="Glyco_trans_9"/>
</dbReference>
<evidence type="ECO:0000256" key="1">
    <source>
        <dbReference type="ARBA" id="ARBA00022676"/>
    </source>
</evidence>
<evidence type="ECO:0000313" key="4">
    <source>
        <dbReference type="Proteomes" id="UP001501508"/>
    </source>
</evidence>